<feature type="signal peptide" evidence="1">
    <location>
        <begin position="1"/>
        <end position="20"/>
    </location>
</feature>
<evidence type="ECO:0000256" key="1">
    <source>
        <dbReference type="SAM" id="SignalP"/>
    </source>
</evidence>
<evidence type="ECO:0000313" key="3">
    <source>
        <dbReference type="EMBL" id="MBB3187332.1"/>
    </source>
</evidence>
<comment type="caution">
    <text evidence="3">The sequence shown here is derived from an EMBL/GenBank/DDBJ whole genome shotgun (WGS) entry which is preliminary data.</text>
</comment>
<protein>
    <recommendedName>
        <fullName evidence="2">DUF3943 domain-containing protein</fullName>
    </recommendedName>
</protein>
<dbReference type="Proteomes" id="UP000544222">
    <property type="component" value="Unassembled WGS sequence"/>
</dbReference>
<sequence length="496" mass="56274">MRGILIFLLCACFDIGYAQVADTIHYQLPDYADSIQSTVQKLKKKPILAAAETFGLNMVVWDADYLSGQDFAKINLSTMHNNLKTGFMWDNDNMSTNLFLHPYSGSLSFTSARANGMNFWQSLPFSAGGSLMWECFMENQPPSTNDFLATTFGGAMLGEILYRLSNSVYDDSKTGSARVLSELAGFIFTPMVEFNRIISGEAFRVRHRPQNTIPALPPVHLYLNWGGRFISERSHLFQGSYGLAFGLRTVYGDPFDESNYKPYDWFTFNLELNVGGAQPVLNTANAVGLIWGKHVDMPRNQDAVIGIYQHFNFYDSDPIAVSGSEIKPYQVAETVSFGPGMLYKLNTENNRMQFVIKSFTSLVLLGATYTDHLKLPDREYNMGQGFSINLDANLAMQKIGDFGIKIYNLNLYTWKGYPLNVDYMHQTEEQNNYLNTEGDKGHSNLFIITPTLNLQLSPSLSLMIEQRRFIRIAHYVYYPNMTYATFDSRVTLQYKF</sequence>
<proteinExistence type="predicted"/>
<dbReference type="AlphaFoldDB" id="A0A7W5DQQ5"/>
<evidence type="ECO:0000259" key="2">
    <source>
        <dbReference type="Pfam" id="PF13084"/>
    </source>
</evidence>
<feature type="chain" id="PRO_5030730005" description="DUF3943 domain-containing protein" evidence="1">
    <location>
        <begin position="21"/>
        <end position="496"/>
    </location>
</feature>
<name>A0A7W5DQQ5_9PORP</name>
<dbReference type="Pfam" id="PF13084">
    <property type="entry name" value="DUF3943"/>
    <property type="match status" value="1"/>
</dbReference>
<organism evidence="3 4">
    <name type="scientific">Microbacter margulisiae</name>
    <dbReference type="NCBI Taxonomy" id="1350067"/>
    <lineage>
        <taxon>Bacteria</taxon>
        <taxon>Pseudomonadati</taxon>
        <taxon>Bacteroidota</taxon>
        <taxon>Bacteroidia</taxon>
        <taxon>Bacteroidales</taxon>
        <taxon>Porphyromonadaceae</taxon>
        <taxon>Microbacter</taxon>
    </lineage>
</organism>
<keyword evidence="4" id="KW-1185">Reference proteome</keyword>
<dbReference type="EMBL" id="JACHYB010000001">
    <property type="protein sequence ID" value="MBB3187332.1"/>
    <property type="molecule type" value="Genomic_DNA"/>
</dbReference>
<reference evidence="3 4" key="1">
    <citation type="submission" date="2020-08" db="EMBL/GenBank/DDBJ databases">
        <title>Genomic Encyclopedia of Type Strains, Phase IV (KMG-IV): sequencing the most valuable type-strain genomes for metagenomic binning, comparative biology and taxonomic classification.</title>
        <authorList>
            <person name="Goeker M."/>
        </authorList>
    </citation>
    <scope>NUCLEOTIDE SEQUENCE [LARGE SCALE GENOMIC DNA]</scope>
    <source>
        <strain evidence="3 4">DSM 27471</strain>
    </source>
</reference>
<gene>
    <name evidence="3" type="ORF">FHX64_001495</name>
</gene>
<accession>A0A7W5DQQ5</accession>
<evidence type="ECO:0000313" key="4">
    <source>
        <dbReference type="Proteomes" id="UP000544222"/>
    </source>
</evidence>
<feature type="domain" description="DUF3943" evidence="2">
    <location>
        <begin position="86"/>
        <end position="191"/>
    </location>
</feature>
<dbReference type="InterPro" id="IPR025079">
    <property type="entry name" value="DUF3943"/>
</dbReference>
<dbReference type="RefSeq" id="WP_183413104.1">
    <property type="nucleotide sequence ID" value="NZ_JACHYB010000001.1"/>
</dbReference>
<keyword evidence="1" id="KW-0732">Signal</keyword>